<evidence type="ECO:0000256" key="2">
    <source>
        <dbReference type="SAM" id="Phobius"/>
    </source>
</evidence>
<dbReference type="PANTHER" id="PTHR34219">
    <property type="entry name" value="IRON-REGULATED INNER MEMBRANE PROTEIN-RELATED"/>
    <property type="match status" value="1"/>
</dbReference>
<feature type="region of interest" description="Disordered" evidence="1">
    <location>
        <begin position="241"/>
        <end position="269"/>
    </location>
</feature>
<evidence type="ECO:0000313" key="4">
    <source>
        <dbReference type="Proteomes" id="UP001500298"/>
    </source>
</evidence>
<dbReference type="Proteomes" id="UP001500298">
    <property type="component" value="Unassembled WGS sequence"/>
</dbReference>
<dbReference type="RefSeq" id="WP_345368731.1">
    <property type="nucleotide sequence ID" value="NZ_BAABJX010000007.1"/>
</dbReference>
<feature type="transmembrane region" description="Helical" evidence="2">
    <location>
        <begin position="21"/>
        <end position="46"/>
    </location>
</feature>
<gene>
    <name evidence="3" type="ORF">GCM10023331_03780</name>
</gene>
<evidence type="ECO:0000313" key="3">
    <source>
        <dbReference type="EMBL" id="GAA4822680.1"/>
    </source>
</evidence>
<sequence>MPTLLRKRKKDESLFKYIIALTHLWLGLLSGVVLFVVCLTGSILVFEQPITDAFNAKVATVVPQQERVSLDSIQANYYKAHTLPLGRVTVPTEEDQAVHLYASNRKSGERISVYANPYTGELIGEDNAAVHTFFSTTMQLHRWLLVRGVGKTIVGISTVIFLFMLLGGIVLWWPKRIKQIKQVLTVKWDAKFYRLNYDLHNVLGFYAAFGLFFIAFTGLYFSFPAVRNGIKTTLGAEITQKQAQQHNHNHGPEGGKKGNRGGNGNRNRKAPQKTYALQQGYELLQAQLPYNSEVRMSFPGRRNKNLRFQKYNTANAMGAYLPEYIEVNRQGKLLLTQRYEDLPLDRKVTSIIRPLHTGEIMGWPSMILYFILCAIGTSLPVTGFLIWWKRKGGTSKASKNTQKTMASKKREMIAS</sequence>
<name>A0ABP9CZ75_9BACT</name>
<reference evidence="4" key="1">
    <citation type="journal article" date="2019" name="Int. J. Syst. Evol. Microbiol.">
        <title>The Global Catalogue of Microorganisms (GCM) 10K type strain sequencing project: providing services to taxonomists for standard genome sequencing and annotation.</title>
        <authorList>
            <consortium name="The Broad Institute Genomics Platform"/>
            <consortium name="The Broad Institute Genome Sequencing Center for Infectious Disease"/>
            <person name="Wu L."/>
            <person name="Ma J."/>
        </authorList>
    </citation>
    <scope>NUCLEOTIDE SEQUENCE [LARGE SCALE GENOMIC DNA]</scope>
    <source>
        <strain evidence="4">JCM 18326</strain>
    </source>
</reference>
<dbReference type="Pfam" id="PF03929">
    <property type="entry name" value="PepSY_TM"/>
    <property type="match status" value="1"/>
</dbReference>
<feature type="region of interest" description="Disordered" evidence="1">
    <location>
        <begin position="395"/>
        <end position="415"/>
    </location>
</feature>
<accession>A0ABP9CZ75</accession>
<dbReference type="InterPro" id="IPR005625">
    <property type="entry name" value="PepSY-ass_TM"/>
</dbReference>
<keyword evidence="2" id="KW-0472">Membrane</keyword>
<protein>
    <submittedName>
        <fullName evidence="3">PepSY-associated TM helix domain-containing protein</fullName>
    </submittedName>
</protein>
<keyword evidence="2" id="KW-1133">Transmembrane helix</keyword>
<keyword evidence="4" id="KW-1185">Reference proteome</keyword>
<dbReference type="PANTHER" id="PTHR34219:SF3">
    <property type="entry name" value="BLL7967 PROTEIN"/>
    <property type="match status" value="1"/>
</dbReference>
<feature type="transmembrane region" description="Helical" evidence="2">
    <location>
        <begin position="153"/>
        <end position="173"/>
    </location>
</feature>
<dbReference type="EMBL" id="BAABJX010000007">
    <property type="protein sequence ID" value="GAA4822680.1"/>
    <property type="molecule type" value="Genomic_DNA"/>
</dbReference>
<feature type="compositionally biased region" description="Polar residues" evidence="1">
    <location>
        <begin position="395"/>
        <end position="405"/>
    </location>
</feature>
<keyword evidence="2" id="KW-0812">Transmembrane</keyword>
<comment type="caution">
    <text evidence="3">The sequence shown here is derived from an EMBL/GenBank/DDBJ whole genome shotgun (WGS) entry which is preliminary data.</text>
</comment>
<feature type="transmembrane region" description="Helical" evidence="2">
    <location>
        <begin position="366"/>
        <end position="388"/>
    </location>
</feature>
<evidence type="ECO:0000256" key="1">
    <source>
        <dbReference type="SAM" id="MobiDB-lite"/>
    </source>
</evidence>
<organism evidence="3 4">
    <name type="scientific">Algivirga pacifica</name>
    <dbReference type="NCBI Taxonomy" id="1162670"/>
    <lineage>
        <taxon>Bacteria</taxon>
        <taxon>Pseudomonadati</taxon>
        <taxon>Bacteroidota</taxon>
        <taxon>Cytophagia</taxon>
        <taxon>Cytophagales</taxon>
        <taxon>Flammeovirgaceae</taxon>
        <taxon>Algivirga</taxon>
    </lineage>
</organism>
<feature type="transmembrane region" description="Helical" evidence="2">
    <location>
        <begin position="203"/>
        <end position="223"/>
    </location>
</feature>
<proteinExistence type="predicted"/>